<evidence type="ECO:0000313" key="7">
    <source>
        <dbReference type="Proteomes" id="UP000054558"/>
    </source>
</evidence>
<sequence>METAARGMVERGYVVFSAYTSFNTQTGKKAMLPPKHWHDSTLANCLSPAYFDPCDNTLLINTAPSGVLVLDFDLQDGGMEQLAEWESKHGAFTGARVRTGSGGVHLYFSHQRSVEAGLDAGTPTHFAKLALKIPDPKMGKETVKKVGVDMRGVSSNGMIACPPSSYQRGEEFARYTVAGGGDLPAVDALPPLPGWFIEILNERASSKAAGGAPKSRPGAGKAAAAGAGGTQARAPGNPPDLADPVLQQQVVEVLRGMLSSYGDNSSVFRKAELSTVAGPEAVIYHFENGNGGRATCPYLKAGERAHSSNNFGLLRRGTEITERDRLYEDRQLLPLSFLRENLSVAAGDEGGAQIIDRLQTYTGQKLVFSNEKWYVFTGSVWKADPGGREAQKVCRGELNKISAAYQKETGAAVEQDESEDDDGSEEGPPKKKKKRTEKLTNFNWNARMSNIMTTLKGYCLDPGFEKLLNSNRDALPLLNGVILLPTGELVPHHPKFLWSFVLGYRWPSTGVHTPLGRMGEFLKEITHTPEALAYLQRILGYGITGHISNQVMLIMIGEGGAGKSLLLTLLKRLIGPFYKDVSKDMLVTSKGQRPPSKGAANPDEAGLQGVRMAVCSESEETDEFAESNLKRLTGEATITSRALYSDYVTFQTTQLHILCTNYPPRAKRWTIALKRRLLTLVFPMRFFYPQEAGYDPKNPHHGVRDDALESILMAEVEKLLVFLVIGAKDWYENGRRLLDMPETSKRYMESWEQSNDPFAAFMKYEGTINTKAFETSESLMTAYNNPDRLVDGVRFEETGAPMIRTSQELAKYCRAHGLDGPGKPSELRFVDAGHQIRGYRGFKLNKPTDHSRLER</sequence>
<keyword evidence="2" id="KW-0378">Hydrolase</keyword>
<feature type="region of interest" description="Disordered" evidence="4">
    <location>
        <begin position="207"/>
        <end position="243"/>
    </location>
</feature>
<keyword evidence="3" id="KW-0067">ATP-binding</keyword>
<dbReference type="InterPro" id="IPR006500">
    <property type="entry name" value="Helicase_put_C_phage/plasmid"/>
</dbReference>
<organism evidence="6 7">
    <name type="scientific">Klebsormidium nitens</name>
    <name type="common">Green alga</name>
    <name type="synonym">Ulothrix nitens</name>
    <dbReference type="NCBI Taxonomy" id="105231"/>
    <lineage>
        <taxon>Eukaryota</taxon>
        <taxon>Viridiplantae</taxon>
        <taxon>Streptophyta</taxon>
        <taxon>Klebsormidiophyceae</taxon>
        <taxon>Klebsormidiales</taxon>
        <taxon>Klebsormidiaceae</taxon>
        <taxon>Klebsormidium</taxon>
    </lineage>
</organism>
<evidence type="ECO:0000313" key="6">
    <source>
        <dbReference type="EMBL" id="GAQ90812.1"/>
    </source>
</evidence>
<dbReference type="AlphaFoldDB" id="A0A1Y1IKY3"/>
<dbReference type="SMART" id="SM00885">
    <property type="entry name" value="D5_N"/>
    <property type="match status" value="1"/>
</dbReference>
<evidence type="ECO:0000256" key="4">
    <source>
        <dbReference type="SAM" id="MobiDB-lite"/>
    </source>
</evidence>
<protein>
    <recommendedName>
        <fullName evidence="5">SF3 helicase domain-containing protein</fullName>
    </recommendedName>
</protein>
<dbReference type="PANTHER" id="PTHR35372">
    <property type="entry name" value="ATP BINDING PROTEIN-RELATED"/>
    <property type="match status" value="1"/>
</dbReference>
<dbReference type="PROSITE" id="PS51206">
    <property type="entry name" value="SF3_HELICASE_1"/>
    <property type="match status" value="1"/>
</dbReference>
<dbReference type="InterPro" id="IPR014818">
    <property type="entry name" value="Phage/plasmid_primase_P4_C"/>
</dbReference>
<dbReference type="EMBL" id="DF237637">
    <property type="protein sequence ID" value="GAQ90812.1"/>
    <property type="molecule type" value="Genomic_DNA"/>
</dbReference>
<evidence type="ECO:0000256" key="1">
    <source>
        <dbReference type="ARBA" id="ARBA00022741"/>
    </source>
</evidence>
<dbReference type="SMART" id="SM00943">
    <property type="entry name" value="Prim-Pol"/>
    <property type="match status" value="1"/>
</dbReference>
<reference evidence="6 7" key="1">
    <citation type="journal article" date="2014" name="Nat. Commun.">
        <title>Klebsormidium flaccidum genome reveals primary factors for plant terrestrial adaptation.</title>
        <authorList>
            <person name="Hori K."/>
            <person name="Maruyama F."/>
            <person name="Fujisawa T."/>
            <person name="Togashi T."/>
            <person name="Yamamoto N."/>
            <person name="Seo M."/>
            <person name="Sato S."/>
            <person name="Yamada T."/>
            <person name="Mori H."/>
            <person name="Tajima N."/>
            <person name="Moriyama T."/>
            <person name="Ikeuchi M."/>
            <person name="Watanabe M."/>
            <person name="Wada H."/>
            <person name="Kobayashi K."/>
            <person name="Saito M."/>
            <person name="Masuda T."/>
            <person name="Sasaki-Sekimoto Y."/>
            <person name="Mashiguchi K."/>
            <person name="Awai K."/>
            <person name="Shimojima M."/>
            <person name="Masuda S."/>
            <person name="Iwai M."/>
            <person name="Nobusawa T."/>
            <person name="Narise T."/>
            <person name="Kondo S."/>
            <person name="Saito H."/>
            <person name="Sato R."/>
            <person name="Murakawa M."/>
            <person name="Ihara Y."/>
            <person name="Oshima-Yamada Y."/>
            <person name="Ohtaka K."/>
            <person name="Satoh M."/>
            <person name="Sonobe K."/>
            <person name="Ishii M."/>
            <person name="Ohtani R."/>
            <person name="Kanamori-Sato M."/>
            <person name="Honoki R."/>
            <person name="Miyazaki D."/>
            <person name="Mochizuki H."/>
            <person name="Umetsu J."/>
            <person name="Higashi K."/>
            <person name="Shibata D."/>
            <person name="Kamiya Y."/>
            <person name="Sato N."/>
            <person name="Nakamura Y."/>
            <person name="Tabata S."/>
            <person name="Ida S."/>
            <person name="Kurokawa K."/>
            <person name="Ohta H."/>
        </authorList>
    </citation>
    <scope>NUCLEOTIDE SEQUENCE [LARGE SCALE GENOMIC DNA]</scope>
    <source>
        <strain evidence="6 7">NIES-2285</strain>
    </source>
</reference>
<dbReference type="GO" id="GO:0016787">
    <property type="term" value="F:hydrolase activity"/>
    <property type="evidence" value="ECO:0007669"/>
    <property type="project" value="UniProtKB-KW"/>
</dbReference>
<dbReference type="SUPFAM" id="SSF52540">
    <property type="entry name" value="P-loop containing nucleoside triphosphate hydrolases"/>
    <property type="match status" value="1"/>
</dbReference>
<keyword evidence="7" id="KW-1185">Reference proteome</keyword>
<dbReference type="InterPro" id="IPR027417">
    <property type="entry name" value="P-loop_NTPase"/>
</dbReference>
<dbReference type="Proteomes" id="UP000054558">
    <property type="component" value="Unassembled WGS sequence"/>
</dbReference>
<dbReference type="Pfam" id="PF08706">
    <property type="entry name" value="D5_N"/>
    <property type="match status" value="1"/>
</dbReference>
<dbReference type="SUPFAM" id="SSF56747">
    <property type="entry name" value="Prim-pol domain"/>
    <property type="match status" value="1"/>
</dbReference>
<dbReference type="InterPro" id="IPR051620">
    <property type="entry name" value="ORF904-like_C"/>
</dbReference>
<dbReference type="PANTHER" id="PTHR35372:SF2">
    <property type="entry name" value="SF3 HELICASE DOMAIN-CONTAINING PROTEIN"/>
    <property type="match status" value="1"/>
</dbReference>
<gene>
    <name evidence="6" type="ORF">KFL_006880040</name>
</gene>
<evidence type="ECO:0000259" key="5">
    <source>
        <dbReference type="PROSITE" id="PS51206"/>
    </source>
</evidence>
<name>A0A1Y1IKY3_KLENI</name>
<dbReference type="Pfam" id="PF09250">
    <property type="entry name" value="Prim-Pol"/>
    <property type="match status" value="1"/>
</dbReference>
<evidence type="ECO:0000256" key="3">
    <source>
        <dbReference type="ARBA" id="ARBA00022840"/>
    </source>
</evidence>
<dbReference type="GO" id="GO:0005524">
    <property type="term" value="F:ATP binding"/>
    <property type="evidence" value="ECO:0007669"/>
    <property type="project" value="UniProtKB-KW"/>
</dbReference>
<feature type="compositionally biased region" description="Acidic residues" evidence="4">
    <location>
        <begin position="414"/>
        <end position="425"/>
    </location>
</feature>
<feature type="region of interest" description="Disordered" evidence="4">
    <location>
        <begin position="407"/>
        <end position="438"/>
    </location>
</feature>
<dbReference type="InterPro" id="IPR015330">
    <property type="entry name" value="DNA_primase/pol_bifunc_N"/>
</dbReference>
<feature type="domain" description="SF3 helicase" evidence="5">
    <location>
        <begin position="530"/>
        <end position="697"/>
    </location>
</feature>
<keyword evidence="1" id="KW-0547">Nucleotide-binding</keyword>
<evidence type="ECO:0000256" key="2">
    <source>
        <dbReference type="ARBA" id="ARBA00022801"/>
    </source>
</evidence>
<dbReference type="Gene3D" id="3.40.50.300">
    <property type="entry name" value="P-loop containing nucleotide triphosphate hydrolases"/>
    <property type="match status" value="1"/>
</dbReference>
<dbReference type="InterPro" id="IPR014015">
    <property type="entry name" value="Helicase_SF3_DNA-vir"/>
</dbReference>
<dbReference type="NCBIfam" id="TIGR01613">
    <property type="entry name" value="primase_Cterm"/>
    <property type="match status" value="1"/>
</dbReference>
<proteinExistence type="predicted"/>
<accession>A0A1Y1IKY3</accession>
<feature type="compositionally biased region" description="Low complexity" evidence="4">
    <location>
        <begin position="207"/>
        <end position="235"/>
    </location>
</feature>